<reference evidence="2 3" key="1">
    <citation type="journal article" date="2015" name="Genome Announc.">
        <title>Expanding the biotechnology potential of lactobacilli through comparative genomics of 213 strains and associated genera.</title>
        <authorList>
            <person name="Sun Z."/>
            <person name="Harris H.M."/>
            <person name="McCann A."/>
            <person name="Guo C."/>
            <person name="Argimon S."/>
            <person name="Zhang W."/>
            <person name="Yang X."/>
            <person name="Jeffery I.B."/>
            <person name="Cooney J.C."/>
            <person name="Kagawa T.F."/>
            <person name="Liu W."/>
            <person name="Song Y."/>
            <person name="Salvetti E."/>
            <person name="Wrobel A."/>
            <person name="Rasinkangas P."/>
            <person name="Parkhill J."/>
            <person name="Rea M.C."/>
            <person name="O'Sullivan O."/>
            <person name="Ritari J."/>
            <person name="Douillard F.P."/>
            <person name="Paul Ross R."/>
            <person name="Yang R."/>
            <person name="Briner A.E."/>
            <person name="Felis G.E."/>
            <person name="de Vos W.M."/>
            <person name="Barrangou R."/>
            <person name="Klaenhammer T.R."/>
            <person name="Caufield P.W."/>
            <person name="Cui Y."/>
            <person name="Zhang H."/>
            <person name="O'Toole P.W."/>
        </authorList>
    </citation>
    <scope>NUCLEOTIDE SEQUENCE [LARGE SCALE GENOMIC DNA]</scope>
    <source>
        <strain evidence="2 3">DSM 21115</strain>
    </source>
</reference>
<protein>
    <recommendedName>
        <fullName evidence="4">Integral membrane protein</fullName>
    </recommendedName>
</protein>
<evidence type="ECO:0000313" key="2">
    <source>
        <dbReference type="EMBL" id="KRO28115.1"/>
    </source>
</evidence>
<evidence type="ECO:0000313" key="3">
    <source>
        <dbReference type="Proteomes" id="UP000050920"/>
    </source>
</evidence>
<dbReference type="AlphaFoldDB" id="A0A0R2NWQ5"/>
<sequence length="71" mass="7899">MTLVVLIAAVINGNEIVAVFLALAALILAMLHFSVFEDTWDTQWLNRVDLGLQFLTVIVTIVRFLVISTPK</sequence>
<gene>
    <name evidence="2" type="ORF">DY78_GL002613</name>
</gene>
<evidence type="ECO:0000256" key="1">
    <source>
        <dbReference type="SAM" id="Phobius"/>
    </source>
</evidence>
<organism evidence="2 3">
    <name type="scientific">Lactiplantibacillus fabifermentans DSM 21115</name>
    <dbReference type="NCBI Taxonomy" id="1413187"/>
    <lineage>
        <taxon>Bacteria</taxon>
        <taxon>Bacillati</taxon>
        <taxon>Bacillota</taxon>
        <taxon>Bacilli</taxon>
        <taxon>Lactobacillales</taxon>
        <taxon>Lactobacillaceae</taxon>
        <taxon>Lactiplantibacillus</taxon>
    </lineage>
</organism>
<keyword evidence="3" id="KW-1185">Reference proteome</keyword>
<proteinExistence type="predicted"/>
<accession>A0A0R2NWQ5</accession>
<comment type="caution">
    <text evidence="2">The sequence shown here is derived from an EMBL/GenBank/DDBJ whole genome shotgun (WGS) entry which is preliminary data.</text>
</comment>
<evidence type="ECO:0008006" key="4">
    <source>
        <dbReference type="Google" id="ProtNLM"/>
    </source>
</evidence>
<keyword evidence="1" id="KW-1133">Transmembrane helix</keyword>
<name>A0A0R2NWQ5_9LACO</name>
<feature type="transmembrane region" description="Helical" evidence="1">
    <location>
        <begin position="48"/>
        <end position="67"/>
    </location>
</feature>
<dbReference type="Proteomes" id="UP000050920">
    <property type="component" value="Unassembled WGS sequence"/>
</dbReference>
<keyword evidence="1" id="KW-0472">Membrane</keyword>
<dbReference type="EMBL" id="AYGX02000052">
    <property type="protein sequence ID" value="KRO28115.1"/>
    <property type="molecule type" value="Genomic_DNA"/>
</dbReference>
<keyword evidence="1" id="KW-0812">Transmembrane</keyword>
<feature type="transmembrane region" description="Helical" evidence="1">
    <location>
        <begin position="16"/>
        <end position="36"/>
    </location>
</feature>